<evidence type="ECO:0000313" key="2">
    <source>
        <dbReference type="EMBL" id="MBP2019216.1"/>
    </source>
</evidence>
<gene>
    <name evidence="2" type="ORF">J2Z79_002641</name>
</gene>
<dbReference type="Proteomes" id="UP001519289">
    <property type="component" value="Unassembled WGS sequence"/>
</dbReference>
<reference evidence="2 3" key="1">
    <citation type="submission" date="2021-03" db="EMBL/GenBank/DDBJ databases">
        <title>Genomic Encyclopedia of Type Strains, Phase IV (KMG-IV): sequencing the most valuable type-strain genomes for metagenomic binning, comparative biology and taxonomic classification.</title>
        <authorList>
            <person name="Goeker M."/>
        </authorList>
    </citation>
    <scope>NUCLEOTIDE SEQUENCE [LARGE SCALE GENOMIC DNA]</scope>
    <source>
        <strain evidence="2 3">DSM 27138</strain>
    </source>
</reference>
<accession>A0ABS4JWD4</accession>
<dbReference type="EMBL" id="JAGGLG010000024">
    <property type="protein sequence ID" value="MBP2019216.1"/>
    <property type="molecule type" value="Genomic_DNA"/>
</dbReference>
<comment type="caution">
    <text evidence="2">The sequence shown here is derived from an EMBL/GenBank/DDBJ whole genome shotgun (WGS) entry which is preliminary data.</text>
</comment>
<protein>
    <submittedName>
        <fullName evidence="2">GH15 family glucan-1,4-alpha-glucosidase</fullName>
    </submittedName>
</protein>
<dbReference type="InterPro" id="IPR012341">
    <property type="entry name" value="6hp_glycosidase-like_sf"/>
</dbReference>
<keyword evidence="3" id="KW-1185">Reference proteome</keyword>
<dbReference type="Gene3D" id="2.70.98.40">
    <property type="entry name" value="Glycoside hydrolase, family 65, N-terminal domain"/>
    <property type="match status" value="1"/>
</dbReference>
<dbReference type="InterPro" id="IPR011613">
    <property type="entry name" value="GH15-like"/>
</dbReference>
<dbReference type="PANTHER" id="PTHR31616">
    <property type="entry name" value="TREHALASE"/>
    <property type="match status" value="1"/>
</dbReference>
<name>A0ABS4JWD4_9FIRM</name>
<evidence type="ECO:0000259" key="1">
    <source>
        <dbReference type="Pfam" id="PF00723"/>
    </source>
</evidence>
<dbReference type="Pfam" id="PF00723">
    <property type="entry name" value="Glyco_hydro_15"/>
    <property type="match status" value="1"/>
</dbReference>
<dbReference type="SUPFAM" id="SSF48208">
    <property type="entry name" value="Six-hairpin glycosidases"/>
    <property type="match status" value="1"/>
</dbReference>
<evidence type="ECO:0000313" key="3">
    <source>
        <dbReference type="Proteomes" id="UP001519289"/>
    </source>
</evidence>
<feature type="domain" description="GH15-like" evidence="1">
    <location>
        <begin position="270"/>
        <end position="586"/>
    </location>
</feature>
<dbReference type="InterPro" id="IPR037018">
    <property type="entry name" value="GH65_N"/>
</dbReference>
<proteinExistence type="predicted"/>
<dbReference type="Gene3D" id="1.50.10.10">
    <property type="match status" value="1"/>
</dbReference>
<organism evidence="2 3">
    <name type="scientific">Symbiobacterium terraclitae</name>
    <dbReference type="NCBI Taxonomy" id="557451"/>
    <lineage>
        <taxon>Bacteria</taxon>
        <taxon>Bacillati</taxon>
        <taxon>Bacillota</taxon>
        <taxon>Clostridia</taxon>
        <taxon>Eubacteriales</taxon>
        <taxon>Symbiobacteriaceae</taxon>
        <taxon>Symbiobacterium</taxon>
    </lineage>
</organism>
<dbReference type="InterPro" id="IPR008928">
    <property type="entry name" value="6-hairpin_glycosidase_sf"/>
</dbReference>
<dbReference type="PANTHER" id="PTHR31616:SF13">
    <property type="entry name" value="GLUCAN 1,4-ALPHA-GLUCOSIDASE"/>
    <property type="match status" value="1"/>
</dbReference>
<sequence length="654" mass="73678">MARPLVIGNGRLLVCYDDRLTMRDLYYPHVGQVNHIVGRRNRVGIWVDGTLAWVGDDCWETQMRYRNSSMVAETHAVNVRLGLELWIRTAVHPLEDILIQHLRLRNRRDEPRQARVFITHDLDLEGHNIGDTAMWDPTHGVMIHYKRNCWVLIGAQGPEGGISQYATGRKRFHGAEGTWRDAEDGVLEGGSITQGSVDSTVGLEAALEPGDTADLYTWLVCGKDRTGVLRGHGLVLETGPEELLSQTERYWWSWARSGRGDLGVLPEELREAYYRSLLIIRTQADDSGALIAASDSDILESNRDHYGYMWPRDGAFIAAALDRAGHRGFARRFYRFCRSALSEEGFFWHKYNPDGSVGSSWHPWVGSKGVQLPIQEDETALVLWALGNHCLLNRDQEFAGQVFADLTRPAADFLVRYRDPETGLPEESYDLWEERRGVFTFTTAAVIAGLKAAAGMARMLGDYRRAQEYTDAAEQTQGAMLKHLWSDEQMCFLRGVYRTPDGRLVPDPTLDSSVMGVFLLGVLPAWDPRVTTTAQKLEAGLWANTKVGGMARYYDDYYFRVCADPAVAPGNPWIICTLWLAKWHIARARTKRDLQPGLELIRWTLRHAMPTGGLPEQVDPFTGRPLSVAPLTWSHATLIDVLLDLAEKLHALPD</sequence>
<dbReference type="RefSeq" id="WP_209467330.1">
    <property type="nucleotide sequence ID" value="NZ_JAGGLG010000024.1"/>
</dbReference>